<dbReference type="AlphaFoldDB" id="A0A917ZVD4"/>
<keyword evidence="6" id="KW-0051">Antiviral defense</keyword>
<dbReference type="GO" id="GO:0043571">
    <property type="term" value="P:maintenance of CRISPR repeat elements"/>
    <property type="evidence" value="ECO:0007669"/>
    <property type="project" value="InterPro"/>
</dbReference>
<dbReference type="InterPro" id="IPR042206">
    <property type="entry name" value="CRISPR-assoc_Cas1_C"/>
</dbReference>
<evidence type="ECO:0000256" key="4">
    <source>
        <dbReference type="ARBA" id="ARBA00022801"/>
    </source>
</evidence>
<dbReference type="GO" id="GO:0051607">
    <property type="term" value="P:defense response to virus"/>
    <property type="evidence" value="ECO:0007669"/>
    <property type="project" value="UniProtKB-KW"/>
</dbReference>
<dbReference type="GO" id="GO:0016787">
    <property type="term" value="F:hydrolase activity"/>
    <property type="evidence" value="ECO:0007669"/>
    <property type="project" value="UniProtKB-KW"/>
</dbReference>
<keyword evidence="2" id="KW-0479">Metal-binding</keyword>
<keyword evidence="3" id="KW-0255">Endonuclease</keyword>
<comment type="caution">
    <text evidence="8">The sequence shown here is derived from an EMBL/GenBank/DDBJ whole genome shotgun (WGS) entry which is preliminary data.</text>
</comment>
<gene>
    <name evidence="8" type="ORF">GCM10012280_54410</name>
</gene>
<dbReference type="PANTHER" id="PTHR43219">
    <property type="entry name" value="CRISPR-ASSOCIATED ENDONUCLEASE CAS1"/>
    <property type="match status" value="1"/>
</dbReference>
<protein>
    <submittedName>
        <fullName evidence="8">Uncharacterized protein</fullName>
    </submittedName>
</protein>
<dbReference type="EMBL" id="BMMS01000027">
    <property type="protein sequence ID" value="GGO95973.1"/>
    <property type="molecule type" value="Genomic_DNA"/>
</dbReference>
<dbReference type="Proteomes" id="UP000641932">
    <property type="component" value="Unassembled WGS sequence"/>
</dbReference>
<dbReference type="GO" id="GO:0003677">
    <property type="term" value="F:DNA binding"/>
    <property type="evidence" value="ECO:0007669"/>
    <property type="project" value="UniProtKB-KW"/>
</dbReference>
<organism evidence="8 9">
    <name type="scientific">Wenjunlia tyrosinilytica</name>
    <dbReference type="NCBI Taxonomy" id="1544741"/>
    <lineage>
        <taxon>Bacteria</taxon>
        <taxon>Bacillati</taxon>
        <taxon>Actinomycetota</taxon>
        <taxon>Actinomycetes</taxon>
        <taxon>Kitasatosporales</taxon>
        <taxon>Streptomycetaceae</taxon>
        <taxon>Wenjunlia</taxon>
    </lineage>
</organism>
<evidence type="ECO:0000256" key="5">
    <source>
        <dbReference type="ARBA" id="ARBA00022842"/>
    </source>
</evidence>
<keyword evidence="9" id="KW-1185">Reference proteome</keyword>
<evidence type="ECO:0000256" key="3">
    <source>
        <dbReference type="ARBA" id="ARBA00022759"/>
    </source>
</evidence>
<keyword evidence="7" id="KW-0238">DNA-binding</keyword>
<reference evidence="8" key="1">
    <citation type="journal article" date="2014" name="Int. J. Syst. Evol. Microbiol.">
        <title>Complete genome sequence of Corynebacterium casei LMG S-19264T (=DSM 44701T), isolated from a smear-ripened cheese.</title>
        <authorList>
            <consortium name="US DOE Joint Genome Institute (JGI-PGF)"/>
            <person name="Walter F."/>
            <person name="Albersmeier A."/>
            <person name="Kalinowski J."/>
            <person name="Ruckert C."/>
        </authorList>
    </citation>
    <scope>NUCLEOTIDE SEQUENCE</scope>
    <source>
        <strain evidence="8">CGMCC 4.7201</strain>
    </source>
</reference>
<evidence type="ECO:0000313" key="9">
    <source>
        <dbReference type="Proteomes" id="UP000641932"/>
    </source>
</evidence>
<proteinExistence type="predicted"/>
<dbReference type="PANTHER" id="PTHR43219:SF1">
    <property type="entry name" value="CRISPR-ASSOCIATED ENDONUCLEASE CAS1"/>
    <property type="match status" value="1"/>
</dbReference>
<evidence type="ECO:0000256" key="2">
    <source>
        <dbReference type="ARBA" id="ARBA00022723"/>
    </source>
</evidence>
<dbReference type="Pfam" id="PF01867">
    <property type="entry name" value="Cas_Cas1"/>
    <property type="match status" value="1"/>
</dbReference>
<accession>A0A917ZVD4</accession>
<evidence type="ECO:0000256" key="6">
    <source>
        <dbReference type="ARBA" id="ARBA00023118"/>
    </source>
</evidence>
<keyword evidence="4" id="KW-0378">Hydrolase</keyword>
<reference evidence="8" key="2">
    <citation type="submission" date="2020-09" db="EMBL/GenBank/DDBJ databases">
        <authorList>
            <person name="Sun Q."/>
            <person name="Zhou Y."/>
        </authorList>
    </citation>
    <scope>NUCLEOTIDE SEQUENCE</scope>
    <source>
        <strain evidence="8">CGMCC 4.7201</strain>
    </source>
</reference>
<evidence type="ECO:0000256" key="7">
    <source>
        <dbReference type="ARBA" id="ARBA00023125"/>
    </source>
</evidence>
<keyword evidence="5" id="KW-0460">Magnesium</keyword>
<dbReference type="Gene3D" id="1.20.120.920">
    <property type="entry name" value="CRISPR-associated endonuclease Cas1, C-terminal domain"/>
    <property type="match status" value="1"/>
</dbReference>
<keyword evidence="1" id="KW-0540">Nuclease</keyword>
<dbReference type="InterPro" id="IPR002729">
    <property type="entry name" value="CRISPR-assoc_Cas1"/>
</dbReference>
<evidence type="ECO:0000256" key="1">
    <source>
        <dbReference type="ARBA" id="ARBA00022722"/>
    </source>
</evidence>
<evidence type="ECO:0000313" key="8">
    <source>
        <dbReference type="EMBL" id="GGO95973.1"/>
    </source>
</evidence>
<dbReference type="InterPro" id="IPR019858">
    <property type="entry name" value="CRISPR-assoc_Cas1_HMARI/TNEAP"/>
</dbReference>
<name>A0A917ZVD4_9ACTN</name>
<dbReference type="GO" id="GO:0046872">
    <property type="term" value="F:metal ion binding"/>
    <property type="evidence" value="ECO:0007669"/>
    <property type="project" value="UniProtKB-KW"/>
</dbReference>
<dbReference type="GO" id="GO:0004520">
    <property type="term" value="F:DNA endonuclease activity"/>
    <property type="evidence" value="ECO:0007669"/>
    <property type="project" value="InterPro"/>
</dbReference>
<sequence>MFKPLLAGRLLLRLAARKQLKEHHFDRDTNQAMLSEAGRKLAVQVVRDAFAVTITHRSLGRPVAYDELLYHDALALTRRCLEGTPYKPFRIWW</sequence>